<evidence type="ECO:0000313" key="5">
    <source>
        <dbReference type="EMBL" id="SHJ87143.1"/>
    </source>
</evidence>
<gene>
    <name evidence="5" type="ORF">SAMN02745248_01178</name>
</gene>
<evidence type="ECO:0000313" key="6">
    <source>
        <dbReference type="Proteomes" id="UP000183952"/>
    </source>
</evidence>
<keyword evidence="3" id="KW-0067">ATP-binding</keyword>
<dbReference type="SMART" id="SM00885">
    <property type="entry name" value="D5_N"/>
    <property type="match status" value="1"/>
</dbReference>
<feature type="domain" description="SF3 helicase" evidence="4">
    <location>
        <begin position="165"/>
        <end position="320"/>
    </location>
</feature>
<dbReference type="Pfam" id="PF19263">
    <property type="entry name" value="DUF5906"/>
    <property type="match status" value="1"/>
</dbReference>
<proteinExistence type="predicted"/>
<sequence length="466" mass="54801">MTEQEQWQEFLNMGFIVKERTGEILGLNANLFASYIDRRFKLIYTKEDFYNYKEKLGKWIKVEDMKMRTTLRKILLSYCDSIWTRKLEDEYIEALKRTVFFEGELNSNRRFINMLNGMYDLETHTLIEHSYTYYSTIQIPIEYDPKAECPSFQRFLDESFLGDEESIKVAEEWLGYSMTSETKAQKALVLYAKGRNGKGVYLHILGKCVGKENTTNIAITELSNSFMRSTLNNKLANICSEMELNSKSLNTQYFKMITGEDDIMAEEKYKQAYSLKPTVKLIYSTNNLPHTKDVTLGFKRRLCVLHFRNTVAEKDIDINLKEKLEKELSGIFNLAMKGLKRLVDNNYQFTKCSISDELLKEYEKDLNPMISFFEECIEQADETYREDRKIIYNTFKVWADANGMKGYADISSRKFWTKFNEQMEFLEYEYKTGHSNKLSYYTGVKVVGEYRIDKNHPMYNGFPLGG</sequence>
<keyword evidence="1" id="KW-0547">Nucleotide-binding</keyword>
<reference evidence="5 6" key="1">
    <citation type="submission" date="2016-11" db="EMBL/GenBank/DDBJ databases">
        <authorList>
            <person name="Jaros S."/>
            <person name="Januszkiewicz K."/>
            <person name="Wedrychowicz H."/>
        </authorList>
    </citation>
    <scope>NUCLEOTIDE SEQUENCE [LARGE SCALE GENOMIC DNA]</scope>
    <source>
        <strain evidence="5 6">DSM 3090</strain>
    </source>
</reference>
<dbReference type="PANTHER" id="PTHR35372">
    <property type="entry name" value="ATP BINDING PROTEIN-RELATED"/>
    <property type="match status" value="1"/>
</dbReference>
<dbReference type="SUPFAM" id="SSF52540">
    <property type="entry name" value="P-loop containing nucleoside triphosphate hydrolases"/>
    <property type="match status" value="1"/>
</dbReference>
<evidence type="ECO:0000259" key="4">
    <source>
        <dbReference type="PROSITE" id="PS51206"/>
    </source>
</evidence>
<dbReference type="RefSeq" id="WP_072903192.1">
    <property type="nucleotide sequence ID" value="NZ_FRAD01000008.1"/>
</dbReference>
<dbReference type="NCBIfam" id="TIGR01613">
    <property type="entry name" value="primase_Cterm"/>
    <property type="match status" value="1"/>
</dbReference>
<dbReference type="InterPro" id="IPR051620">
    <property type="entry name" value="ORF904-like_C"/>
</dbReference>
<dbReference type="GO" id="GO:0005524">
    <property type="term" value="F:ATP binding"/>
    <property type="evidence" value="ECO:0007669"/>
    <property type="project" value="UniProtKB-KW"/>
</dbReference>
<dbReference type="InterPro" id="IPR014818">
    <property type="entry name" value="Phage/plasmid_primase_P4_C"/>
</dbReference>
<dbReference type="Proteomes" id="UP000183952">
    <property type="component" value="Unassembled WGS sequence"/>
</dbReference>
<dbReference type="EMBL" id="FRAD01000008">
    <property type="protein sequence ID" value="SHJ87143.1"/>
    <property type="molecule type" value="Genomic_DNA"/>
</dbReference>
<keyword evidence="6" id="KW-1185">Reference proteome</keyword>
<dbReference type="Pfam" id="PF08706">
    <property type="entry name" value="D5_N"/>
    <property type="match status" value="1"/>
</dbReference>
<dbReference type="InterPro" id="IPR045455">
    <property type="entry name" value="NrS-1_pol-like_helicase"/>
</dbReference>
<dbReference type="Gene3D" id="3.40.50.300">
    <property type="entry name" value="P-loop containing nucleotide triphosphate hydrolases"/>
    <property type="match status" value="1"/>
</dbReference>
<keyword evidence="2" id="KW-0378">Hydrolase</keyword>
<protein>
    <submittedName>
        <fullName evidence="5">Putative DNA primase/helicase</fullName>
    </submittedName>
</protein>
<dbReference type="GO" id="GO:0004386">
    <property type="term" value="F:helicase activity"/>
    <property type="evidence" value="ECO:0007669"/>
    <property type="project" value="UniProtKB-KW"/>
</dbReference>
<dbReference type="InterPro" id="IPR027417">
    <property type="entry name" value="P-loop_NTPase"/>
</dbReference>
<dbReference type="PANTHER" id="PTHR35372:SF2">
    <property type="entry name" value="SF3 HELICASE DOMAIN-CONTAINING PROTEIN"/>
    <property type="match status" value="1"/>
</dbReference>
<dbReference type="InterPro" id="IPR006500">
    <property type="entry name" value="Helicase_put_C_phage/plasmid"/>
</dbReference>
<dbReference type="STRING" id="1121331.SAMN02745248_01178"/>
<accession>A0A1M6MV26</accession>
<evidence type="ECO:0000256" key="2">
    <source>
        <dbReference type="ARBA" id="ARBA00022801"/>
    </source>
</evidence>
<dbReference type="GO" id="GO:0016787">
    <property type="term" value="F:hydrolase activity"/>
    <property type="evidence" value="ECO:0007669"/>
    <property type="project" value="UniProtKB-KW"/>
</dbReference>
<keyword evidence="5" id="KW-0347">Helicase</keyword>
<evidence type="ECO:0000256" key="3">
    <source>
        <dbReference type="ARBA" id="ARBA00022840"/>
    </source>
</evidence>
<evidence type="ECO:0000256" key="1">
    <source>
        <dbReference type="ARBA" id="ARBA00022741"/>
    </source>
</evidence>
<dbReference type="OrthoDB" id="9763644at2"/>
<name>A0A1M6MV26_9CLOT</name>
<dbReference type="AlphaFoldDB" id="A0A1M6MV26"/>
<dbReference type="PROSITE" id="PS51206">
    <property type="entry name" value="SF3_HELICASE_1"/>
    <property type="match status" value="1"/>
</dbReference>
<dbReference type="InterPro" id="IPR014015">
    <property type="entry name" value="Helicase_SF3_DNA-vir"/>
</dbReference>
<organism evidence="5 6">
    <name type="scientific">Hathewaya proteolytica DSM 3090</name>
    <dbReference type="NCBI Taxonomy" id="1121331"/>
    <lineage>
        <taxon>Bacteria</taxon>
        <taxon>Bacillati</taxon>
        <taxon>Bacillota</taxon>
        <taxon>Clostridia</taxon>
        <taxon>Eubacteriales</taxon>
        <taxon>Clostridiaceae</taxon>
        <taxon>Hathewaya</taxon>
    </lineage>
</organism>